<dbReference type="Proteomes" id="UP001163266">
    <property type="component" value="Chromosome"/>
</dbReference>
<evidence type="ECO:0000313" key="4">
    <source>
        <dbReference type="Proteomes" id="UP001163266"/>
    </source>
</evidence>
<feature type="compositionally biased region" description="Basic and acidic residues" evidence="1">
    <location>
        <begin position="134"/>
        <end position="147"/>
    </location>
</feature>
<dbReference type="PANTHER" id="PTHR35585">
    <property type="entry name" value="HHE DOMAIN PROTEIN (AFU_ORTHOLOGUE AFUA_4G00730)"/>
    <property type="match status" value="1"/>
</dbReference>
<keyword evidence="4" id="KW-1185">Reference proteome</keyword>
<evidence type="ECO:0000256" key="1">
    <source>
        <dbReference type="SAM" id="MobiDB-lite"/>
    </source>
</evidence>
<feature type="region of interest" description="Disordered" evidence="1">
    <location>
        <begin position="103"/>
        <end position="163"/>
    </location>
</feature>
<proteinExistence type="predicted"/>
<dbReference type="Pfam" id="PF01814">
    <property type="entry name" value="Hemerythrin"/>
    <property type="match status" value="1"/>
</dbReference>
<reference evidence="3" key="1">
    <citation type="submission" date="2022-10" db="EMBL/GenBank/DDBJ databases">
        <title>Complete genome sequence of Schlegelella aquatica LMG 23380.</title>
        <authorList>
            <person name="Musilova J."/>
            <person name="Kourilova X."/>
            <person name="Bezdicek M."/>
            <person name="Hermankova K."/>
            <person name="Obruca S."/>
            <person name="Sedlar K."/>
        </authorList>
    </citation>
    <scope>NUCLEOTIDE SEQUENCE</scope>
    <source>
        <strain evidence="3">LMG 23380</strain>
    </source>
</reference>
<organism evidence="3 4">
    <name type="scientific">Caldimonas aquatica</name>
    <dbReference type="NCBI Taxonomy" id="376175"/>
    <lineage>
        <taxon>Bacteria</taxon>
        <taxon>Pseudomonadati</taxon>
        <taxon>Pseudomonadota</taxon>
        <taxon>Betaproteobacteria</taxon>
        <taxon>Burkholderiales</taxon>
        <taxon>Sphaerotilaceae</taxon>
        <taxon>Caldimonas</taxon>
    </lineage>
</organism>
<name>A0ABY6MSV5_9BURK</name>
<accession>A0ABY6MSV5</accession>
<dbReference type="PANTHER" id="PTHR35585:SF1">
    <property type="entry name" value="HHE DOMAIN PROTEIN (AFU_ORTHOLOGUE AFUA_4G00730)"/>
    <property type="match status" value="1"/>
</dbReference>
<dbReference type="EMBL" id="CP110257">
    <property type="protein sequence ID" value="UZD55068.1"/>
    <property type="molecule type" value="Genomic_DNA"/>
</dbReference>
<feature type="domain" description="Hemerythrin-like" evidence="2">
    <location>
        <begin position="3"/>
        <end position="119"/>
    </location>
</feature>
<dbReference type="Gene3D" id="1.20.120.520">
    <property type="entry name" value="nmb1532 protein domain like"/>
    <property type="match status" value="1"/>
</dbReference>
<protein>
    <submittedName>
        <fullName evidence="3">Hemerythrin domain-containing protein</fullName>
    </submittedName>
</protein>
<sequence length="163" mass="18693">MNAIDLLITQHRAIEGKLAQWSEMVTSAAKRELFEQVAEHLSVHIASEEQVFYPAVKVQNIEGVLLESLEEHLSLKRLLADLRELDQPGDEVFEAKLKVLKEQTEHHHEEEEEHLFPRVGKRFDPQTLEQLGRQMEELQRSMRREGDPAAVVASQTDQAAPLQ</sequence>
<evidence type="ECO:0000259" key="2">
    <source>
        <dbReference type="Pfam" id="PF01814"/>
    </source>
</evidence>
<dbReference type="RefSeq" id="WP_264892826.1">
    <property type="nucleotide sequence ID" value="NZ_CP110257.1"/>
</dbReference>
<evidence type="ECO:0000313" key="3">
    <source>
        <dbReference type="EMBL" id="UZD55068.1"/>
    </source>
</evidence>
<gene>
    <name evidence="3" type="ORF">OMP39_00265</name>
</gene>
<feature type="compositionally biased region" description="Polar residues" evidence="1">
    <location>
        <begin position="153"/>
        <end position="163"/>
    </location>
</feature>
<dbReference type="InterPro" id="IPR012312">
    <property type="entry name" value="Hemerythrin-like"/>
</dbReference>